<sequence>MTIAKPYQLGQITMLAVPVGIHAALDQYAVFSNQASTSLPVPQNPFTDPDFIRKHALIMTDNDFITTEILDDEF</sequence>
<evidence type="ECO:0000313" key="2">
    <source>
        <dbReference type="Proteomes" id="UP000019247"/>
    </source>
</evidence>
<dbReference type="HOGENOM" id="CLU_2683182_0_0_9"/>
<dbReference type="STRING" id="1400520.LFAB_00625"/>
<comment type="caution">
    <text evidence="1">The sequence shown here is derived from an EMBL/GenBank/DDBJ whole genome shotgun (WGS) entry which is preliminary data.</text>
</comment>
<protein>
    <submittedName>
        <fullName evidence="1">Uncharacterized protein</fullName>
    </submittedName>
</protein>
<organism evidence="1 2">
    <name type="scientific">Lactiplantibacillus fabifermentans T30PCM01</name>
    <dbReference type="NCBI Taxonomy" id="1400520"/>
    <lineage>
        <taxon>Bacteria</taxon>
        <taxon>Bacillati</taxon>
        <taxon>Bacillota</taxon>
        <taxon>Bacilli</taxon>
        <taxon>Lactobacillales</taxon>
        <taxon>Lactobacillaceae</taxon>
        <taxon>Lactiplantibacillus</taxon>
    </lineage>
</organism>
<dbReference type="Proteomes" id="UP000019247">
    <property type="component" value="Unassembled WGS sequence"/>
</dbReference>
<evidence type="ECO:0000313" key="1">
    <source>
        <dbReference type="EMBL" id="ETY75735.1"/>
    </source>
</evidence>
<gene>
    <name evidence="1" type="ORF">LFAB_00625</name>
</gene>
<name>W6TDR3_9LACO</name>
<dbReference type="RefSeq" id="WP_024625876.1">
    <property type="nucleotide sequence ID" value="NZ_KK036457.1"/>
</dbReference>
<dbReference type="PATRIC" id="fig|1400520.3.peg.120"/>
<proteinExistence type="predicted"/>
<reference evidence="1 2" key="1">
    <citation type="journal article" date="2014" name="Genome Announc.">
        <title>Genome Sequence of Lactobacillus fabifermentans Strain T30PCM01, Isolated from Fermenting Grape Marc.</title>
        <authorList>
            <person name="Treu L."/>
            <person name="Vendramin V."/>
            <person name="Bovo B."/>
            <person name="Giacomini A."/>
            <person name="Corich V."/>
            <person name="Campanaro S."/>
        </authorList>
    </citation>
    <scope>NUCLEOTIDE SEQUENCE [LARGE SCALE GENOMIC DNA]</scope>
    <source>
        <strain evidence="1 2">T30PCM01</strain>
    </source>
</reference>
<accession>W6TDR3</accession>
<dbReference type="AlphaFoldDB" id="W6TDR3"/>
<dbReference type="EMBL" id="AWWK01000004">
    <property type="protein sequence ID" value="ETY75735.1"/>
    <property type="molecule type" value="Genomic_DNA"/>
</dbReference>